<evidence type="ECO:0000259" key="1">
    <source>
        <dbReference type="PROSITE" id="PS50801"/>
    </source>
</evidence>
<dbReference type="KEGG" id="nneo:PQG83_03755"/>
<dbReference type="CDD" id="cd07043">
    <property type="entry name" value="STAS_anti-anti-sigma_factors"/>
    <property type="match status" value="1"/>
</dbReference>
<dbReference type="GO" id="GO:0043856">
    <property type="term" value="F:anti-sigma factor antagonist activity"/>
    <property type="evidence" value="ECO:0007669"/>
    <property type="project" value="TreeGrafter"/>
</dbReference>
<dbReference type="PANTHER" id="PTHR33495">
    <property type="entry name" value="ANTI-SIGMA FACTOR ANTAGONIST TM_1081-RELATED-RELATED"/>
    <property type="match status" value="1"/>
</dbReference>
<sequence>MPAPSIHNLSFPTKTLHSPLSVADKPLMQDFDSSKHPTTRVLTLSGHLDSLQTLRLEKFIEEAHQGTCRHVILNLSNVATMDLGGVGNLFTWYHALHINQVRLSIVAPSPMVRNTMESLHLTELISIYSSVPEAISHHPAPNSVSS</sequence>
<dbReference type="Gene3D" id="3.30.750.24">
    <property type="entry name" value="STAS domain"/>
    <property type="match status" value="1"/>
</dbReference>
<dbReference type="Proteomes" id="UP001302494">
    <property type="component" value="Chromosome"/>
</dbReference>
<gene>
    <name evidence="2" type="ORF">PQG83_03755</name>
</gene>
<name>A0AA96JWI6_9BACT</name>
<keyword evidence="3" id="KW-1185">Reference proteome</keyword>
<dbReference type="EMBL" id="CP116968">
    <property type="protein sequence ID" value="WNM62877.1"/>
    <property type="molecule type" value="Genomic_DNA"/>
</dbReference>
<feature type="domain" description="STAS" evidence="1">
    <location>
        <begin position="29"/>
        <end position="138"/>
    </location>
</feature>
<dbReference type="SUPFAM" id="SSF52091">
    <property type="entry name" value="SpoIIaa-like"/>
    <property type="match status" value="1"/>
</dbReference>
<dbReference type="InterPro" id="IPR036513">
    <property type="entry name" value="STAS_dom_sf"/>
</dbReference>
<dbReference type="Pfam" id="PF01740">
    <property type="entry name" value="STAS"/>
    <property type="match status" value="1"/>
</dbReference>
<protein>
    <submittedName>
        <fullName evidence="2">STAS domain-containing protein</fullName>
    </submittedName>
</protein>
<dbReference type="PROSITE" id="PS50801">
    <property type="entry name" value="STAS"/>
    <property type="match status" value="1"/>
</dbReference>
<evidence type="ECO:0000313" key="2">
    <source>
        <dbReference type="EMBL" id="WNM62877.1"/>
    </source>
</evidence>
<proteinExistence type="predicted"/>
<dbReference type="RefSeq" id="WP_312746920.1">
    <property type="nucleotide sequence ID" value="NZ_CP116968.1"/>
</dbReference>
<accession>A0AA96JWI6</accession>
<reference evidence="2 3" key="1">
    <citation type="submission" date="2023-01" db="EMBL/GenBank/DDBJ databases">
        <title>Cultivation and genomic characterization of new, ubiquitous marine nitrite-oxidizing bacteria from the Nitrospirales.</title>
        <authorList>
            <person name="Mueller A.J."/>
            <person name="Daebeler A."/>
            <person name="Herbold C.W."/>
            <person name="Kirkegaard R.H."/>
            <person name="Daims H."/>
        </authorList>
    </citation>
    <scope>NUCLEOTIDE SEQUENCE [LARGE SCALE GENOMIC DNA]</scope>
    <source>
        <strain evidence="2 3">DK</strain>
    </source>
</reference>
<dbReference type="InterPro" id="IPR002645">
    <property type="entry name" value="STAS_dom"/>
</dbReference>
<dbReference type="AlphaFoldDB" id="A0AA96JWI6"/>
<evidence type="ECO:0000313" key="3">
    <source>
        <dbReference type="Proteomes" id="UP001302494"/>
    </source>
</evidence>
<organism evidence="2 3">
    <name type="scientific">Candidatus Nitrospira neomarina</name>
    <dbReference type="NCBI Taxonomy" id="3020899"/>
    <lineage>
        <taxon>Bacteria</taxon>
        <taxon>Pseudomonadati</taxon>
        <taxon>Nitrospirota</taxon>
        <taxon>Nitrospiria</taxon>
        <taxon>Nitrospirales</taxon>
        <taxon>Nitrospiraceae</taxon>
        <taxon>Nitrospira</taxon>
    </lineage>
</organism>